<dbReference type="EMBL" id="SMAD01000016">
    <property type="protein sequence ID" value="TCS84960.1"/>
    <property type="molecule type" value="Genomic_DNA"/>
</dbReference>
<dbReference type="PANTHER" id="PTHR30328">
    <property type="entry name" value="TRANSCRIPTIONAL REPRESSOR"/>
    <property type="match status" value="1"/>
</dbReference>
<evidence type="ECO:0000313" key="5">
    <source>
        <dbReference type="Proteomes" id="UP000295807"/>
    </source>
</evidence>
<organism evidence="4 5">
    <name type="scientific">Anseongella ginsenosidimutans</name>
    <dbReference type="NCBI Taxonomy" id="496056"/>
    <lineage>
        <taxon>Bacteria</taxon>
        <taxon>Pseudomonadati</taxon>
        <taxon>Bacteroidota</taxon>
        <taxon>Sphingobacteriia</taxon>
        <taxon>Sphingobacteriales</taxon>
        <taxon>Sphingobacteriaceae</taxon>
        <taxon>Anseongella</taxon>
    </lineage>
</organism>
<protein>
    <submittedName>
        <fullName evidence="4">TetR family transcriptional regulator</fullName>
    </submittedName>
</protein>
<feature type="domain" description="HTH tetR-type" evidence="3">
    <location>
        <begin position="14"/>
        <end position="74"/>
    </location>
</feature>
<dbReference type="OrthoDB" id="836882at2"/>
<evidence type="ECO:0000259" key="3">
    <source>
        <dbReference type="PROSITE" id="PS50977"/>
    </source>
</evidence>
<sequence>MASKIPEGEFRNKERTKMKLIQAVGDIIRTQGYTKLGVNRIADTAGVSKKLIYRYFGTTDNLIETYVKGKDYWMAFREAISELAGRRGDDYGRGFMSTILQNLYEHLSGSPEAQKIILWEISEKSRLMREISGGREKLGAELFALVDPFFEETDIDIRAILALLLGGVYYVALHSNATGGSFCEIGTETEERKKRLFKTLEDVLEWAYAEAARQKKDSFRL</sequence>
<dbReference type="GO" id="GO:0003677">
    <property type="term" value="F:DNA binding"/>
    <property type="evidence" value="ECO:0007669"/>
    <property type="project" value="UniProtKB-UniRule"/>
</dbReference>
<keyword evidence="5" id="KW-1185">Reference proteome</keyword>
<evidence type="ECO:0000313" key="4">
    <source>
        <dbReference type="EMBL" id="TCS84960.1"/>
    </source>
</evidence>
<proteinExistence type="predicted"/>
<evidence type="ECO:0000256" key="2">
    <source>
        <dbReference type="PROSITE-ProRule" id="PRU00335"/>
    </source>
</evidence>
<comment type="caution">
    <text evidence="4">The sequence shown here is derived from an EMBL/GenBank/DDBJ whole genome shotgun (WGS) entry which is preliminary data.</text>
</comment>
<name>A0A4R3KME9_9SPHI</name>
<dbReference type="SUPFAM" id="SSF46689">
    <property type="entry name" value="Homeodomain-like"/>
    <property type="match status" value="1"/>
</dbReference>
<dbReference type="InterPro" id="IPR050109">
    <property type="entry name" value="HTH-type_TetR-like_transc_reg"/>
</dbReference>
<dbReference type="PANTHER" id="PTHR30328:SF54">
    <property type="entry name" value="HTH-TYPE TRANSCRIPTIONAL REPRESSOR SCO4008"/>
    <property type="match status" value="1"/>
</dbReference>
<dbReference type="Gene3D" id="1.10.357.10">
    <property type="entry name" value="Tetracycline Repressor, domain 2"/>
    <property type="match status" value="1"/>
</dbReference>
<dbReference type="InterPro" id="IPR009057">
    <property type="entry name" value="Homeodomain-like_sf"/>
</dbReference>
<dbReference type="RefSeq" id="WP_132130561.1">
    <property type="nucleotide sequence ID" value="NZ_CP042432.1"/>
</dbReference>
<feature type="DNA-binding region" description="H-T-H motif" evidence="2">
    <location>
        <begin position="37"/>
        <end position="56"/>
    </location>
</feature>
<reference evidence="4 5" key="1">
    <citation type="submission" date="2019-03" db="EMBL/GenBank/DDBJ databases">
        <title>Genomic Encyclopedia of Type Strains, Phase IV (KMG-IV): sequencing the most valuable type-strain genomes for metagenomic binning, comparative biology and taxonomic classification.</title>
        <authorList>
            <person name="Goeker M."/>
        </authorList>
    </citation>
    <scope>NUCLEOTIDE SEQUENCE [LARGE SCALE GENOMIC DNA]</scope>
    <source>
        <strain evidence="4 5">DSM 21100</strain>
    </source>
</reference>
<dbReference type="Pfam" id="PF00440">
    <property type="entry name" value="TetR_N"/>
    <property type="match status" value="1"/>
</dbReference>
<dbReference type="AlphaFoldDB" id="A0A4R3KME9"/>
<evidence type="ECO:0000256" key="1">
    <source>
        <dbReference type="ARBA" id="ARBA00023125"/>
    </source>
</evidence>
<accession>A0A4R3KME9</accession>
<dbReference type="PRINTS" id="PR00455">
    <property type="entry name" value="HTHTETR"/>
</dbReference>
<dbReference type="InterPro" id="IPR001647">
    <property type="entry name" value="HTH_TetR"/>
</dbReference>
<dbReference type="PROSITE" id="PS50977">
    <property type="entry name" value="HTH_TETR_2"/>
    <property type="match status" value="1"/>
</dbReference>
<gene>
    <name evidence="4" type="ORF">EDD80_11652</name>
</gene>
<keyword evidence="1 2" id="KW-0238">DNA-binding</keyword>
<dbReference type="Proteomes" id="UP000295807">
    <property type="component" value="Unassembled WGS sequence"/>
</dbReference>